<proteinExistence type="predicted"/>
<accession>A0AAV5WE33</accession>
<dbReference type="Proteomes" id="UP001432322">
    <property type="component" value="Unassembled WGS sequence"/>
</dbReference>
<sequence>MDELKLRRYVFPLLDLPNEIISMILARMPAKELSALRVNKKIDALCYGNAQDPMVMTLTTISTYSELTIGWTQGAVRRSYSIQSSMKKIMERLRRERGIVEYNTAEFEFSRPNPFHALLVEMFSGTL</sequence>
<gene>
    <name evidence="2" type="ORF">PFISCL1PPCAC_21473</name>
</gene>
<comment type="caution">
    <text evidence="2">The sequence shown here is derived from an EMBL/GenBank/DDBJ whole genome shotgun (WGS) entry which is preliminary data.</text>
</comment>
<feature type="domain" description="F-box" evidence="1">
    <location>
        <begin position="10"/>
        <end position="37"/>
    </location>
</feature>
<evidence type="ECO:0000313" key="3">
    <source>
        <dbReference type="Proteomes" id="UP001432322"/>
    </source>
</evidence>
<feature type="non-terminal residue" evidence="2">
    <location>
        <position position="127"/>
    </location>
</feature>
<dbReference type="Pfam" id="PF00646">
    <property type="entry name" value="F-box"/>
    <property type="match status" value="1"/>
</dbReference>
<evidence type="ECO:0000313" key="2">
    <source>
        <dbReference type="EMBL" id="GMT30176.1"/>
    </source>
</evidence>
<organism evidence="2 3">
    <name type="scientific">Pristionchus fissidentatus</name>
    <dbReference type="NCBI Taxonomy" id="1538716"/>
    <lineage>
        <taxon>Eukaryota</taxon>
        <taxon>Metazoa</taxon>
        <taxon>Ecdysozoa</taxon>
        <taxon>Nematoda</taxon>
        <taxon>Chromadorea</taxon>
        <taxon>Rhabditida</taxon>
        <taxon>Rhabditina</taxon>
        <taxon>Diplogasteromorpha</taxon>
        <taxon>Diplogasteroidea</taxon>
        <taxon>Neodiplogasteridae</taxon>
        <taxon>Pristionchus</taxon>
    </lineage>
</organism>
<reference evidence="2" key="1">
    <citation type="submission" date="2023-10" db="EMBL/GenBank/DDBJ databases">
        <title>Genome assembly of Pristionchus species.</title>
        <authorList>
            <person name="Yoshida K."/>
            <person name="Sommer R.J."/>
        </authorList>
    </citation>
    <scope>NUCLEOTIDE SEQUENCE</scope>
    <source>
        <strain evidence="2">RS5133</strain>
    </source>
</reference>
<evidence type="ECO:0000259" key="1">
    <source>
        <dbReference type="PROSITE" id="PS50181"/>
    </source>
</evidence>
<name>A0AAV5WE33_9BILA</name>
<dbReference type="PROSITE" id="PS50181">
    <property type="entry name" value="FBOX"/>
    <property type="match status" value="1"/>
</dbReference>
<dbReference type="EMBL" id="BTSY01000005">
    <property type="protein sequence ID" value="GMT30176.1"/>
    <property type="molecule type" value="Genomic_DNA"/>
</dbReference>
<dbReference type="AlphaFoldDB" id="A0AAV5WE33"/>
<protein>
    <recommendedName>
        <fullName evidence="1">F-box domain-containing protein</fullName>
    </recommendedName>
</protein>
<dbReference type="InterPro" id="IPR001810">
    <property type="entry name" value="F-box_dom"/>
</dbReference>
<keyword evidence="3" id="KW-1185">Reference proteome</keyword>